<dbReference type="InterPro" id="IPR036291">
    <property type="entry name" value="NAD(P)-bd_dom_sf"/>
</dbReference>
<keyword evidence="2 6" id="KW-0560">Oxidoreductase</keyword>
<dbReference type="AlphaFoldDB" id="A0A2P9HGF7"/>
<dbReference type="Pfam" id="PF18317">
    <property type="entry name" value="SDH_C"/>
    <property type="match status" value="1"/>
</dbReference>
<keyword evidence="3" id="KW-0028">Amino-acid biosynthesis</keyword>
<dbReference type="GO" id="GO:0009423">
    <property type="term" value="P:chorismate biosynthetic process"/>
    <property type="evidence" value="ECO:0007669"/>
    <property type="project" value="TreeGrafter"/>
</dbReference>
<dbReference type="GO" id="GO:0050661">
    <property type="term" value="F:NADP binding"/>
    <property type="evidence" value="ECO:0007669"/>
    <property type="project" value="TreeGrafter"/>
</dbReference>
<evidence type="ECO:0000256" key="2">
    <source>
        <dbReference type="ARBA" id="ARBA00023002"/>
    </source>
</evidence>
<gene>
    <name evidence="6" type="ORF">OHAE_3129</name>
</gene>
<dbReference type="InterPro" id="IPR022893">
    <property type="entry name" value="Shikimate_DH_fam"/>
</dbReference>
<dbReference type="RefSeq" id="WP_109367166.1">
    <property type="nucleotide sequence ID" value="NZ_OOFM01000004.1"/>
</dbReference>
<dbReference type="GO" id="GO:0009073">
    <property type="term" value="P:aromatic amino acid family biosynthetic process"/>
    <property type="evidence" value="ECO:0007669"/>
    <property type="project" value="UniProtKB-KW"/>
</dbReference>
<dbReference type="EMBL" id="OOFM01000004">
    <property type="protein sequence ID" value="SPL63197.1"/>
    <property type="molecule type" value="Genomic_DNA"/>
</dbReference>
<feature type="domain" description="Shikimate dehydrogenase substrate binding N-terminal" evidence="4">
    <location>
        <begin position="13"/>
        <end position="100"/>
    </location>
</feature>
<protein>
    <submittedName>
        <fullName evidence="6">Quinate/shikimate 5-dehydrogenase I delta</fullName>
        <ecNumber evidence="6">1.1.1.25</ecNumber>
    </submittedName>
</protein>
<name>A0A2P9HGF7_9HYPH</name>
<dbReference type="PANTHER" id="PTHR21089">
    <property type="entry name" value="SHIKIMATE DEHYDROGENASE"/>
    <property type="match status" value="1"/>
</dbReference>
<proteinExistence type="predicted"/>
<evidence type="ECO:0000259" key="4">
    <source>
        <dbReference type="Pfam" id="PF08501"/>
    </source>
</evidence>
<reference evidence="7" key="1">
    <citation type="submission" date="2017-12" db="EMBL/GenBank/DDBJ databases">
        <authorList>
            <person name="Diaz M."/>
        </authorList>
    </citation>
    <scope>NUCLEOTIDE SEQUENCE [LARGE SCALE GENOMIC DNA]</scope>
    <source>
        <strain evidence="7">FI11154</strain>
    </source>
</reference>
<dbReference type="InterPro" id="IPR013708">
    <property type="entry name" value="Shikimate_DH-bd_N"/>
</dbReference>
<sequence length="290" mass="30563">MTETVTRSVRVGLIGSGIGASRTPAMHMHEGRMNGIDYRYDRFDLSVLGVGVEALPQLMDQAEKDGFAGLNITYPCKQAAIQFVDELSPDAAALGSINTVTFKNGRRTGYNTDWWGFSQGFRRALPDAPVDNAVLIGAGGAGVAVAHALATMGARNVQVFDLDAARTEALIAQLAPRHEACRFVSGGDIAAALEVTDGLAHATPTGMAKHPGVPLDTGLLTPRHWVADIVYFPLQTQLLVEAAKRGCSIVNGGGMAVFQAVGAFELFTGLTPNVDRMIEHFGTLGEGGGI</sequence>
<evidence type="ECO:0000256" key="3">
    <source>
        <dbReference type="ARBA" id="ARBA00023141"/>
    </source>
</evidence>
<dbReference type="NCBIfam" id="NF009201">
    <property type="entry name" value="PRK12549.1"/>
    <property type="match status" value="1"/>
</dbReference>
<comment type="pathway">
    <text evidence="1">Metabolic intermediate biosynthesis; chorismate biosynthesis; chorismate from D-erythrose 4-phosphate and phosphoenolpyruvate: step 4/7.</text>
</comment>
<dbReference type="GO" id="GO:0004764">
    <property type="term" value="F:shikimate 3-dehydrogenase (NADP+) activity"/>
    <property type="evidence" value="ECO:0007669"/>
    <property type="project" value="UniProtKB-EC"/>
</dbReference>
<organism evidence="6 7">
    <name type="scientific">Ochrobactrum soli</name>
    <dbReference type="NCBI Taxonomy" id="2448455"/>
    <lineage>
        <taxon>Bacteria</taxon>
        <taxon>Pseudomonadati</taxon>
        <taxon>Pseudomonadota</taxon>
        <taxon>Alphaproteobacteria</taxon>
        <taxon>Hyphomicrobiales</taxon>
        <taxon>Brucellaceae</taxon>
        <taxon>Brucella/Ochrobactrum group</taxon>
        <taxon>Ochrobactrum</taxon>
    </lineage>
</organism>
<feature type="domain" description="SDH C-terminal" evidence="5">
    <location>
        <begin position="254"/>
        <end position="279"/>
    </location>
</feature>
<evidence type="ECO:0000256" key="1">
    <source>
        <dbReference type="ARBA" id="ARBA00004871"/>
    </source>
</evidence>
<dbReference type="PANTHER" id="PTHR21089:SF1">
    <property type="entry name" value="BIFUNCTIONAL 3-DEHYDROQUINATE DEHYDRATASE_SHIKIMATE DEHYDROGENASE, CHLOROPLASTIC"/>
    <property type="match status" value="1"/>
</dbReference>
<accession>A0A2P9HGF7</accession>
<evidence type="ECO:0000313" key="7">
    <source>
        <dbReference type="Proteomes" id="UP000246073"/>
    </source>
</evidence>
<dbReference type="InterPro" id="IPR041121">
    <property type="entry name" value="SDH_C"/>
</dbReference>
<evidence type="ECO:0000313" key="6">
    <source>
        <dbReference type="EMBL" id="SPL63197.1"/>
    </source>
</evidence>
<dbReference type="EC" id="1.1.1.25" evidence="6"/>
<dbReference type="Gene3D" id="3.40.50.720">
    <property type="entry name" value="NAD(P)-binding Rossmann-like Domain"/>
    <property type="match status" value="1"/>
</dbReference>
<dbReference type="Gene3D" id="3.40.50.10860">
    <property type="entry name" value="Leucine Dehydrogenase, chain A, domain 1"/>
    <property type="match status" value="1"/>
</dbReference>
<dbReference type="SUPFAM" id="SSF53223">
    <property type="entry name" value="Aminoacid dehydrogenase-like, N-terminal domain"/>
    <property type="match status" value="1"/>
</dbReference>
<keyword evidence="3" id="KW-0057">Aromatic amino acid biosynthesis</keyword>
<dbReference type="Pfam" id="PF08501">
    <property type="entry name" value="Shikimate_dh_N"/>
    <property type="match status" value="1"/>
</dbReference>
<dbReference type="GO" id="GO:0005829">
    <property type="term" value="C:cytosol"/>
    <property type="evidence" value="ECO:0007669"/>
    <property type="project" value="TreeGrafter"/>
</dbReference>
<evidence type="ECO:0000259" key="5">
    <source>
        <dbReference type="Pfam" id="PF18317"/>
    </source>
</evidence>
<dbReference type="SUPFAM" id="SSF51735">
    <property type="entry name" value="NAD(P)-binding Rossmann-fold domains"/>
    <property type="match status" value="1"/>
</dbReference>
<dbReference type="InterPro" id="IPR046346">
    <property type="entry name" value="Aminoacid_DH-like_N_sf"/>
</dbReference>
<dbReference type="GO" id="GO:0019632">
    <property type="term" value="P:shikimate metabolic process"/>
    <property type="evidence" value="ECO:0007669"/>
    <property type="project" value="TreeGrafter"/>
</dbReference>
<dbReference type="CDD" id="cd01065">
    <property type="entry name" value="NAD_bind_Shikimate_DH"/>
    <property type="match status" value="1"/>
</dbReference>
<dbReference type="Proteomes" id="UP000246073">
    <property type="component" value="Unassembled WGS sequence"/>
</dbReference>